<reference evidence="5 6" key="1">
    <citation type="journal article" date="2014" name="Int. J. Syst. Evol. Microbiol.">
        <title>Complete genome sequence of Corynebacterium casei LMG S-19264T (=DSM 44701T), isolated from a smear-ripened cheese.</title>
        <authorList>
            <consortium name="US DOE Joint Genome Institute (JGI-PGF)"/>
            <person name="Walter F."/>
            <person name="Albersmeier A."/>
            <person name="Kalinowski J."/>
            <person name="Ruckert C."/>
        </authorList>
    </citation>
    <scope>NUCLEOTIDE SEQUENCE [LARGE SCALE GENOMIC DNA]</scope>
    <source>
        <strain evidence="5 6">JCM 4205</strain>
    </source>
</reference>
<feature type="compositionally biased region" description="Pro residues" evidence="3">
    <location>
        <begin position="951"/>
        <end position="979"/>
    </location>
</feature>
<dbReference type="InterPro" id="IPR003593">
    <property type="entry name" value="AAA+_ATPase"/>
</dbReference>
<feature type="compositionally biased region" description="Low complexity" evidence="3">
    <location>
        <begin position="857"/>
        <end position="878"/>
    </location>
</feature>
<protein>
    <recommendedName>
        <fullName evidence="4">AAA+ ATPase domain-containing protein</fullName>
    </recommendedName>
</protein>
<feature type="compositionally biased region" description="Basic residues" evidence="3">
    <location>
        <begin position="842"/>
        <end position="856"/>
    </location>
</feature>
<evidence type="ECO:0000313" key="5">
    <source>
        <dbReference type="EMBL" id="GGR14842.1"/>
    </source>
</evidence>
<dbReference type="GO" id="GO:0005524">
    <property type="term" value="F:ATP binding"/>
    <property type="evidence" value="ECO:0007669"/>
    <property type="project" value="UniProtKB-KW"/>
</dbReference>
<keyword evidence="2" id="KW-0067">ATP-binding</keyword>
<feature type="region of interest" description="Disordered" evidence="3">
    <location>
        <begin position="1"/>
        <end position="27"/>
    </location>
</feature>
<organism evidence="5 6">
    <name type="scientific">Streptomyces cinereoruber</name>
    <dbReference type="NCBI Taxonomy" id="67260"/>
    <lineage>
        <taxon>Bacteria</taxon>
        <taxon>Bacillati</taxon>
        <taxon>Actinomycetota</taxon>
        <taxon>Actinomycetes</taxon>
        <taxon>Kitasatosporales</taxon>
        <taxon>Streptomycetaceae</taxon>
        <taxon>Streptomyces</taxon>
    </lineage>
</organism>
<dbReference type="InterPro" id="IPR041664">
    <property type="entry name" value="AAA_16"/>
</dbReference>
<dbReference type="PANTHER" id="PTHR16305">
    <property type="entry name" value="TESTICULAR SOLUBLE ADENYLYL CYCLASE"/>
    <property type="match status" value="1"/>
</dbReference>
<dbReference type="Proteomes" id="UP000642014">
    <property type="component" value="Unassembled WGS sequence"/>
</dbReference>
<dbReference type="Gene3D" id="1.25.40.10">
    <property type="entry name" value="Tetratricopeptide repeat domain"/>
    <property type="match status" value="1"/>
</dbReference>
<sequence length="979" mass="103798">MSSDPEQPSPVTPFAPMVPDGSHGGLLERDPELAAAAHAVDELVAGATAGGPVRGGILVYRGEAGIGKTTLLREIQRTARDRCTVLTARGGETLTSVPFHVTRQLLQPALDRFDEEDVRLLCGGHFDLLAPALGLAPPPSASAAPADPQGVRDGLAKLLERLADRLRDRPPVLLVDDAHWADAESLAWLDAFTRIRRDRRLPALVVLAHRPLSEGPQRTGVPAVLAALADRAVVTLGLHALTLDATAALARETLGGHADEPFCRELWSVTSGNPYETVELLAKARDRMLEPVAGSASLLRGLGAEARGGGLVARLEELGVGPTQLARAIAVLGADSTPGLLASLAGMNPTEVAEHAELLRQARIVTTRADREAQTGRAQGKPTGPDADPGTEDASTPTTTREPTHPEPAFPEPTHPESAPCEPALPEPAHPEPTHLKPVHPGAANPSPAHLEFAHPLIASAVYGSMSPAARTALHGQAAWVLTAAGHGPAAVSRHLLEVHPDEDQDVVAQLRAAAVEHLAVGAPDAARRCLERALTEPPGPDAYATVLYELGCASLLTAPAATVRHLSSALGLPGLGDDLRIDATYRLAQALAHNNQLREAARVLAAEAARTPPGTDRRRLQAANFMYEGFQAVEEDGPARSRRLADLTAHFTGADNSERALLTVRGFDAMMRGEPADEVVRLCDLALVDGIPARGLGWTDPTWGFEIPSLTGIAYAFSDRPDQAGILFTEAVRAFEISGWSGAHLAFAHTLLGLVHRRRGNLPRAQHYLEEGLRLADRVGNGLPVHWDTACLLWSTRSSPGDAPRRRGAWPTTTPSDRRGRARSSCPTAPASSAGSCSRRAASRRRWTRWRRRPRPWSAGAATTSCGRPGPWTSRGRSPPRTRTARPGSPQRPGPTPNASAPPRPSAKPSAARPSSPTRPRPAASSPRRSPTWPRPPPATRRPAPTSTWPAPPAPPPPSRRPPSWPPPAAPPSTPPTP</sequence>
<feature type="region of interest" description="Disordered" evidence="3">
    <location>
        <begin position="799"/>
        <end position="979"/>
    </location>
</feature>
<gene>
    <name evidence="5" type="ORF">GCM10010497_16380</name>
</gene>
<proteinExistence type="predicted"/>
<dbReference type="SUPFAM" id="SSF48452">
    <property type="entry name" value="TPR-like"/>
    <property type="match status" value="1"/>
</dbReference>
<dbReference type="SMART" id="SM00382">
    <property type="entry name" value="AAA"/>
    <property type="match status" value="1"/>
</dbReference>
<dbReference type="PRINTS" id="PR01874">
    <property type="entry name" value="DNAREPAIRADA"/>
</dbReference>
<dbReference type="SUPFAM" id="SSF52540">
    <property type="entry name" value="P-loop containing nucleoside triphosphate hydrolases"/>
    <property type="match status" value="1"/>
</dbReference>
<feature type="domain" description="AAA+ ATPase" evidence="4">
    <location>
        <begin position="54"/>
        <end position="239"/>
    </location>
</feature>
<dbReference type="EMBL" id="BMSJ01000002">
    <property type="protein sequence ID" value="GGR14842.1"/>
    <property type="molecule type" value="Genomic_DNA"/>
</dbReference>
<dbReference type="PANTHER" id="PTHR16305:SF35">
    <property type="entry name" value="TRANSCRIPTIONAL ACTIVATOR DOMAIN"/>
    <property type="match status" value="1"/>
</dbReference>
<dbReference type="InterPro" id="IPR027417">
    <property type="entry name" value="P-loop_NTPase"/>
</dbReference>
<accession>A0AAV4KI89</accession>
<dbReference type="AlphaFoldDB" id="A0AAV4KI89"/>
<name>A0AAV4KI89_9ACTN</name>
<feature type="region of interest" description="Disordered" evidence="3">
    <location>
        <begin position="366"/>
        <end position="448"/>
    </location>
</feature>
<dbReference type="GO" id="GO:0004016">
    <property type="term" value="F:adenylate cyclase activity"/>
    <property type="evidence" value="ECO:0007669"/>
    <property type="project" value="TreeGrafter"/>
</dbReference>
<dbReference type="InterPro" id="IPR011990">
    <property type="entry name" value="TPR-like_helical_dom_sf"/>
</dbReference>
<evidence type="ECO:0000256" key="2">
    <source>
        <dbReference type="ARBA" id="ARBA00022840"/>
    </source>
</evidence>
<feature type="compositionally biased region" description="Pro residues" evidence="3">
    <location>
        <begin position="891"/>
        <end position="907"/>
    </location>
</feature>
<keyword evidence="1" id="KW-0547">Nucleotide-binding</keyword>
<feature type="compositionally biased region" description="Low complexity" evidence="3">
    <location>
        <begin position="830"/>
        <end position="841"/>
    </location>
</feature>
<feature type="compositionally biased region" description="Low complexity" evidence="3">
    <location>
        <begin position="908"/>
        <end position="933"/>
    </location>
</feature>
<evidence type="ECO:0000256" key="3">
    <source>
        <dbReference type="SAM" id="MobiDB-lite"/>
    </source>
</evidence>
<dbReference type="Pfam" id="PF13191">
    <property type="entry name" value="AAA_16"/>
    <property type="match status" value="1"/>
</dbReference>
<evidence type="ECO:0000259" key="4">
    <source>
        <dbReference type="SMART" id="SM00382"/>
    </source>
</evidence>
<dbReference type="GO" id="GO:0005737">
    <property type="term" value="C:cytoplasm"/>
    <property type="evidence" value="ECO:0007669"/>
    <property type="project" value="TreeGrafter"/>
</dbReference>
<evidence type="ECO:0000256" key="1">
    <source>
        <dbReference type="ARBA" id="ARBA00022741"/>
    </source>
</evidence>
<comment type="caution">
    <text evidence="5">The sequence shown here is derived from an EMBL/GenBank/DDBJ whole genome shotgun (WGS) entry which is preliminary data.</text>
</comment>
<evidence type="ECO:0000313" key="6">
    <source>
        <dbReference type="Proteomes" id="UP000642014"/>
    </source>
</evidence>